<keyword evidence="9 13" id="KW-1133">Transmembrane helix</keyword>
<feature type="domain" description="ABC transporter" evidence="14">
    <location>
        <begin position="462"/>
        <end position="701"/>
    </location>
</feature>
<comment type="subcellular location">
    <subcellularLocation>
        <location evidence="1">Membrane</location>
        <topology evidence="1">Multi-pass membrane protein</topology>
    </subcellularLocation>
</comment>
<feature type="transmembrane region" description="Helical" evidence="13">
    <location>
        <begin position="131"/>
        <end position="154"/>
    </location>
</feature>
<dbReference type="PROSITE" id="PS00211">
    <property type="entry name" value="ABC_TRANSPORTER_1"/>
    <property type="match status" value="2"/>
</dbReference>
<dbReference type="GO" id="GO:0016887">
    <property type="term" value="F:ATP hydrolysis activity"/>
    <property type="evidence" value="ECO:0007669"/>
    <property type="project" value="InterPro"/>
</dbReference>
<dbReference type="CDD" id="cd03249">
    <property type="entry name" value="ABC_MTABC3_MDL1_MDL2"/>
    <property type="match status" value="1"/>
</dbReference>
<evidence type="ECO:0000256" key="9">
    <source>
        <dbReference type="ARBA" id="ARBA00022989"/>
    </source>
</evidence>
<dbReference type="PANTHER" id="PTHR43394">
    <property type="entry name" value="ATP-DEPENDENT PERMEASE MDL1, MITOCHONDRIAL"/>
    <property type="match status" value="1"/>
</dbReference>
<dbReference type="EMBL" id="CAJVPV010007474">
    <property type="protein sequence ID" value="CAG8619284.1"/>
    <property type="molecule type" value="Genomic_DNA"/>
</dbReference>
<feature type="transmembrane region" description="Helical" evidence="13">
    <location>
        <begin position="1102"/>
        <end position="1126"/>
    </location>
</feature>
<dbReference type="InterPro" id="IPR003439">
    <property type="entry name" value="ABC_transporter-like_ATP-bd"/>
</dbReference>
<feature type="transmembrane region" description="Helical" evidence="13">
    <location>
        <begin position="837"/>
        <end position="862"/>
    </location>
</feature>
<feature type="region of interest" description="Disordered" evidence="12">
    <location>
        <begin position="1"/>
        <end position="38"/>
    </location>
</feature>
<reference evidence="16" key="1">
    <citation type="submission" date="2021-06" db="EMBL/GenBank/DDBJ databases">
        <authorList>
            <person name="Kallberg Y."/>
            <person name="Tangrot J."/>
            <person name="Rosling A."/>
        </authorList>
    </citation>
    <scope>NUCLEOTIDE SEQUENCE</scope>
    <source>
        <strain evidence="16">CL551</strain>
    </source>
</reference>
<dbReference type="CDD" id="cd18578">
    <property type="entry name" value="ABC_6TM_Pgp_ABCB1_D2_like"/>
    <property type="match status" value="1"/>
</dbReference>
<evidence type="ECO:0000259" key="14">
    <source>
        <dbReference type="PROSITE" id="PS50893"/>
    </source>
</evidence>
<feature type="transmembrane region" description="Helical" evidence="13">
    <location>
        <begin position="882"/>
        <end position="901"/>
    </location>
</feature>
<dbReference type="Pfam" id="PF00664">
    <property type="entry name" value="ABC_membrane"/>
    <property type="match status" value="2"/>
</dbReference>
<gene>
    <name evidence="16" type="ORF">AMORRO_LOCUS8584</name>
</gene>
<feature type="transmembrane region" description="Helical" evidence="13">
    <location>
        <begin position="404"/>
        <end position="424"/>
    </location>
</feature>
<keyword evidence="10 13" id="KW-0472">Membrane</keyword>
<dbReference type="OrthoDB" id="6500128at2759"/>
<dbReference type="InterPro" id="IPR039421">
    <property type="entry name" value="Type_1_exporter"/>
</dbReference>
<keyword evidence="8" id="KW-1278">Translocase</keyword>
<evidence type="ECO:0000256" key="12">
    <source>
        <dbReference type="SAM" id="MobiDB-lite"/>
    </source>
</evidence>
<dbReference type="PROSITE" id="PS50893">
    <property type="entry name" value="ABC_TRANSPORTER_2"/>
    <property type="match status" value="2"/>
</dbReference>
<comment type="similarity">
    <text evidence="2">Belongs to the ABC transporter superfamily. ABCB family. Multidrug resistance exporter (TC 3.A.1.201) subfamily.</text>
</comment>
<dbReference type="FunFam" id="3.40.50.300:FF:000251">
    <property type="entry name" value="ABC transporter B family member 19"/>
    <property type="match status" value="1"/>
</dbReference>
<dbReference type="SMART" id="SM00382">
    <property type="entry name" value="AAA"/>
    <property type="match status" value="2"/>
</dbReference>
<feature type="domain" description="ABC transmembrane type-1" evidence="15">
    <location>
        <begin position="841"/>
        <end position="1127"/>
    </location>
</feature>
<evidence type="ECO:0000256" key="7">
    <source>
        <dbReference type="ARBA" id="ARBA00022840"/>
    </source>
</evidence>
<keyword evidence="4 13" id="KW-0812">Transmembrane</keyword>
<feature type="region of interest" description="Disordered" evidence="12">
    <location>
        <begin position="54"/>
        <end position="95"/>
    </location>
</feature>
<dbReference type="PROSITE" id="PS50929">
    <property type="entry name" value="ABC_TM1F"/>
    <property type="match status" value="2"/>
</dbReference>
<dbReference type="Gene3D" id="1.20.1560.10">
    <property type="entry name" value="ABC transporter type 1, transmembrane domain"/>
    <property type="match status" value="3"/>
</dbReference>
<keyword evidence="5" id="KW-0677">Repeat</keyword>
<feature type="domain" description="ABC transmembrane type-1" evidence="15">
    <location>
        <begin position="135"/>
        <end position="427"/>
    </location>
</feature>
<name>A0A9N9GQX3_9GLOM</name>
<evidence type="ECO:0000256" key="10">
    <source>
        <dbReference type="ARBA" id="ARBA00023136"/>
    </source>
</evidence>
<dbReference type="Pfam" id="PF00005">
    <property type="entry name" value="ABC_tran"/>
    <property type="match status" value="2"/>
</dbReference>
<dbReference type="GO" id="GO:0015421">
    <property type="term" value="F:ABC-type oligopeptide transporter activity"/>
    <property type="evidence" value="ECO:0007669"/>
    <property type="project" value="TreeGrafter"/>
</dbReference>
<dbReference type="CDD" id="cd18577">
    <property type="entry name" value="ABC_6TM_Pgp_ABCB1_D1_like"/>
    <property type="match status" value="1"/>
</dbReference>
<feature type="transmembrane region" description="Helical" evidence="13">
    <location>
        <begin position="186"/>
        <end position="206"/>
    </location>
</feature>
<dbReference type="GO" id="GO:0090374">
    <property type="term" value="P:oligopeptide export from mitochondrion"/>
    <property type="evidence" value="ECO:0007669"/>
    <property type="project" value="TreeGrafter"/>
</dbReference>
<sequence>MRKGSVTSSGSSQSYTAYRSSNDTLVEEGRNSTRITSSRQIYKNTLSSSTIVEEYDESSLTSPSEEKQKSVFIDNPSTRSTRFNSVGDDDDQPPIYTDRKKSIYKPVQKPPLNTIQTSFFHIYRFATLFDYFLMALGIFFSILAGLAIPFMTLITGDIFNVFTDKQTGKVTAQAFQERVNFLVMEFMLLGLGDFIVIFAMVTFWNWTGERQARRMREIYFRSLLRMHISYFEQSDITSGGLLTSVNKDSEDVQNAISENMGHIIQYTVTAFSCLILAFMKNVILTLVILASMPLIFLALAFTSRLAGPLLSKEREVFIKAGNTLENALTAIKTIKAFNGEEKEEKKHFDNLNEANTASSGLARTYALRTGLIQFFLLSLFFQGFWYGSVLVANKQLAPGDVLSIFYASLLGVSVLKGILPKLIILSKAKEAIKSINILLEKVALLDLEALRGFKLSEIKGNIEFSEVSFSYPTRPDVAVMKNINLLIPAEKTTVFVGQSGSGKSTIAQLVQRLYEPDNGLITLDGRELRILNISWLRQQIGVVSQEPVLFDDTIFQNVAYGRPDYWNVTLDQVISACKTACIHDFIQELPEGYNTRLGDKAKKLSGGQRQRLSIARALIKDPAILILDEASSALDMESDALVQQALQNSRVGRTTIVITHNLSHINESDTIYVLFEGEIVESGTTAQLLENPEGHFSKLAEESRQKRSPKRKTYELDMINMRLKRSETYYSTYSVVDSIPPSPSLRNRSSQFGWSPSAYTEHFDTKAIDVLNTSALAAVSKRRMSLFDILSYYEDETAEDGVLIDVLVTTPDDASTKEGRRRTSILKLILETMQNRVTYSFGVISSVINGLVMPLFSFVLASLLNTYAIPERDELLKESRKYAIFVILIAVVNGISAYYKYFLLERASEQWAVRLRHLGFRTVLRQPPSWFDKSENAIGRLTTVLITDTNTTKNLIGHFVGNITFGSVSLLGGIIWALAVGWQLTLVGFGLVPILLIASELQGYVLQKYEKKQKLASEEMSNLFYQTISSIRTVFSLAIESAMEEKFQSALKVPYMIGIRKAFFGGFTTGLLDAFQYFSKAITFWYGAHLVSQGIYDLQKMLIVWTLVIFCTTSASQMLATIPYYAKSKQAAKSIAKILNLPIEDTTSGDTIDDVQGVVELRDVHFSYPERPDIKVLNGLNLTLQPNQSIALVGKSGNGKSTVAALLQRFYEPSSGRILFDHIPLKDLQLHWLREQIGIVSQEPILFDASVSENIAYGKPDATQEEIEVAARQVNMHDFIQSLPDGYNTKLGSSGSQLSGGQKQRISIARVLLRNPKILILDEATSALDVTNEQIVNETLVKVQKGRTTLVITHRLNNVKNMDRIALVEDGQITEVGNHRELMSKKGGYFNLVTSGNL</sequence>
<dbReference type="SUPFAM" id="SSF90123">
    <property type="entry name" value="ABC transporter transmembrane region"/>
    <property type="match status" value="2"/>
</dbReference>
<evidence type="ECO:0000256" key="11">
    <source>
        <dbReference type="ARBA" id="ARBA00023180"/>
    </source>
</evidence>
<dbReference type="PANTHER" id="PTHR43394:SF27">
    <property type="entry name" value="ATP-DEPENDENT TRANSLOCASE ABCB1-LIKE"/>
    <property type="match status" value="1"/>
</dbReference>
<proteinExistence type="inferred from homology"/>
<feature type="domain" description="ABC transporter" evidence="14">
    <location>
        <begin position="1159"/>
        <end position="1395"/>
    </location>
</feature>
<feature type="transmembrane region" description="Helical" evidence="13">
    <location>
        <begin position="371"/>
        <end position="392"/>
    </location>
</feature>
<comment type="caution">
    <text evidence="16">The sequence shown here is derived from an EMBL/GenBank/DDBJ whole genome shotgun (WGS) entry which is preliminary data.</text>
</comment>
<feature type="transmembrane region" description="Helical" evidence="13">
    <location>
        <begin position="285"/>
        <end position="306"/>
    </location>
</feature>
<dbReference type="Gene3D" id="3.40.50.300">
    <property type="entry name" value="P-loop containing nucleotide triphosphate hydrolases"/>
    <property type="match status" value="2"/>
</dbReference>
<protein>
    <submittedName>
        <fullName evidence="16">15674_t:CDS:1</fullName>
    </submittedName>
</protein>
<evidence type="ECO:0000313" key="17">
    <source>
        <dbReference type="Proteomes" id="UP000789342"/>
    </source>
</evidence>
<feature type="transmembrane region" description="Helical" evidence="13">
    <location>
        <begin position="263"/>
        <end position="279"/>
    </location>
</feature>
<dbReference type="InterPro" id="IPR036640">
    <property type="entry name" value="ABC1_TM_sf"/>
</dbReference>
<dbReference type="InterPro" id="IPR017871">
    <property type="entry name" value="ABC_transporter-like_CS"/>
</dbReference>
<dbReference type="InterPro" id="IPR011527">
    <property type="entry name" value="ABC1_TM_dom"/>
</dbReference>
<keyword evidence="3" id="KW-0813">Transport</keyword>
<evidence type="ECO:0000256" key="6">
    <source>
        <dbReference type="ARBA" id="ARBA00022741"/>
    </source>
</evidence>
<organism evidence="16 17">
    <name type="scientific">Acaulospora morrowiae</name>
    <dbReference type="NCBI Taxonomy" id="94023"/>
    <lineage>
        <taxon>Eukaryota</taxon>
        <taxon>Fungi</taxon>
        <taxon>Fungi incertae sedis</taxon>
        <taxon>Mucoromycota</taxon>
        <taxon>Glomeromycotina</taxon>
        <taxon>Glomeromycetes</taxon>
        <taxon>Diversisporales</taxon>
        <taxon>Acaulosporaceae</taxon>
        <taxon>Acaulospora</taxon>
    </lineage>
</organism>
<keyword evidence="6" id="KW-0547">Nucleotide-binding</keyword>
<dbReference type="GO" id="GO:0005524">
    <property type="term" value="F:ATP binding"/>
    <property type="evidence" value="ECO:0007669"/>
    <property type="project" value="UniProtKB-KW"/>
</dbReference>
<accession>A0A9N9GQX3</accession>
<evidence type="ECO:0000259" key="15">
    <source>
        <dbReference type="PROSITE" id="PS50929"/>
    </source>
</evidence>
<evidence type="ECO:0000256" key="2">
    <source>
        <dbReference type="ARBA" id="ARBA00007577"/>
    </source>
</evidence>
<evidence type="ECO:0000313" key="16">
    <source>
        <dbReference type="EMBL" id="CAG8619284.1"/>
    </source>
</evidence>
<keyword evidence="17" id="KW-1185">Reference proteome</keyword>
<evidence type="ECO:0000256" key="8">
    <source>
        <dbReference type="ARBA" id="ARBA00022967"/>
    </source>
</evidence>
<keyword evidence="7" id="KW-0067">ATP-binding</keyword>
<dbReference type="Proteomes" id="UP000789342">
    <property type="component" value="Unassembled WGS sequence"/>
</dbReference>
<keyword evidence="11" id="KW-0325">Glycoprotein</keyword>
<dbReference type="InterPro" id="IPR003593">
    <property type="entry name" value="AAA+_ATPase"/>
</dbReference>
<evidence type="ECO:0000256" key="1">
    <source>
        <dbReference type="ARBA" id="ARBA00004141"/>
    </source>
</evidence>
<dbReference type="SUPFAM" id="SSF52540">
    <property type="entry name" value="P-loop containing nucleoside triphosphate hydrolases"/>
    <property type="match status" value="2"/>
</dbReference>
<dbReference type="FunFam" id="3.40.50.300:FF:000479">
    <property type="entry name" value="Multidrug resistance protein 1A"/>
    <property type="match status" value="1"/>
</dbReference>
<dbReference type="GO" id="GO:0005743">
    <property type="term" value="C:mitochondrial inner membrane"/>
    <property type="evidence" value="ECO:0007669"/>
    <property type="project" value="TreeGrafter"/>
</dbReference>
<evidence type="ECO:0000256" key="13">
    <source>
        <dbReference type="SAM" id="Phobius"/>
    </source>
</evidence>
<evidence type="ECO:0000256" key="5">
    <source>
        <dbReference type="ARBA" id="ARBA00022737"/>
    </source>
</evidence>
<dbReference type="InterPro" id="IPR027417">
    <property type="entry name" value="P-loop_NTPase"/>
</dbReference>
<feature type="transmembrane region" description="Helical" evidence="13">
    <location>
        <begin position="985"/>
        <end position="1006"/>
    </location>
</feature>
<feature type="transmembrane region" description="Helical" evidence="13">
    <location>
        <begin position="959"/>
        <end position="979"/>
    </location>
</feature>
<evidence type="ECO:0000256" key="3">
    <source>
        <dbReference type="ARBA" id="ARBA00022448"/>
    </source>
</evidence>
<feature type="compositionally biased region" description="Polar residues" evidence="12">
    <location>
        <begin position="75"/>
        <end position="84"/>
    </location>
</feature>
<evidence type="ECO:0000256" key="4">
    <source>
        <dbReference type="ARBA" id="ARBA00022692"/>
    </source>
</evidence>
<feature type="compositionally biased region" description="Low complexity" evidence="12">
    <location>
        <begin position="1"/>
        <end position="21"/>
    </location>
</feature>